<evidence type="ECO:0000313" key="2">
    <source>
        <dbReference type="Proteomes" id="UP000032126"/>
    </source>
</evidence>
<evidence type="ECO:0000313" key="1">
    <source>
        <dbReference type="EMBL" id="AJK27397.1"/>
    </source>
</evidence>
<sequence>MTANTRLTGRETVEAIAAEMGWTSHRDEYNPLVWDFRKPNSKRRVHVYFGLRGQVIEATTTTASHTRHVLGANKSGQVRDFIAETAGPTAREALAACHRAQAAQHGRARNTAEKSARRVLAALLGADYAAHRSIDYYAGQLEELA</sequence>
<gene>
    <name evidence="1" type="ORF">PBI_KRATIO_68</name>
</gene>
<dbReference type="RefSeq" id="YP_009212814.1">
    <property type="nucleotide sequence ID" value="NC_028947.1"/>
</dbReference>
<reference evidence="1 2" key="1">
    <citation type="submission" date="2014-10" db="EMBL/GenBank/DDBJ databases">
        <authorList>
            <person name="Franco-Moreira L.J."/>
            <person name="Acosta-Bonilla D."/>
            <person name="Alvarado-Vega D.L."/>
            <person name="Berrios-Pagan L.R."/>
            <person name="Burgos-Santana G."/>
            <person name="Collazo-Rodriguez B.J."/>
            <person name="Cordero-Bernard G."/>
            <person name="Cotto-Rosario A."/>
            <person name="Dominguez-Rodriguez E."/>
            <person name="Figueroa-Negron P."/>
            <person name="Huertas-de-Jesus N.A."/>
            <person name="Leon-Rivera A."/>
            <person name="Llavona-Cartagena I.G."/>
            <person name="Machin-Rivera R."/>
            <person name="Maldonado-Rodriguez J.M."/>
            <person name="Maldonado-Vazquez N."/>
            <person name="Melendez-Rodriguez N."/>
            <person name="Merced-Carire N.D."/>
            <person name="Mora-Marrero P.M."/>
            <person name="Negron-Cruz N."/>
            <person name="Nieves-Mendez L."/>
            <person name="Pereira-Torres T.N."/>
            <person name="Perez-Otero J."/>
            <person name="Ramos-Gonzalez J."/>
            <person name="Ramos-Rivera M."/>
            <person name="Reyes-Aponte A.J."/>
            <person name="Rivera-Burgos M."/>
            <person name="Rodriguez-Arriaga L."/>
            <person name="Sanchez-Collazo M."/>
            <person name="Soto-Diaz O.R."/>
            <person name="Suarez-Marquez A.M."/>
            <person name="Velazquez-Fernandez A.L."/>
            <person name="Vives-Matos I."/>
            <person name="Rubin M.R."/>
            <person name="Vazquez E."/>
            <person name="Wang X."/>
            <person name="Crowell R."/>
            <person name="Bostrom M.A."/>
            <person name="Burke M."/>
            <person name="Wright G.M."/>
            <person name="Gregory S.G."/>
            <person name="Colman S.D."/>
            <person name="Anders K.R."/>
            <person name="Braun M.A."/>
            <person name="Delesalle V.A."/>
            <person name="Hughes L.E."/>
            <person name="Ware V.C."/>
            <person name="Bradley K.W."/>
            <person name="Barker L.P."/>
            <person name="Asai D.J."/>
            <person name="Bowman C.A."/>
            <person name="Russell D.A."/>
            <person name="Pope W.H."/>
            <person name="Jacobs-Sera D."/>
            <person name="Hendrix R.W."/>
            <person name="Hatfull G.F."/>
        </authorList>
    </citation>
    <scope>NUCLEOTIDE SEQUENCE [LARGE SCALE GENOMIC DNA]</scope>
</reference>
<accession>A0A0C5ADQ1</accession>
<dbReference type="EMBL" id="KM923971">
    <property type="protein sequence ID" value="AJK27397.1"/>
    <property type="molecule type" value="Genomic_DNA"/>
</dbReference>
<dbReference type="GeneID" id="26639312"/>
<protein>
    <submittedName>
        <fullName evidence="1">Uncharacterized protein</fullName>
    </submittedName>
</protein>
<dbReference type="KEGG" id="vg:26639312"/>
<name>A0A0C5ADQ1_9CAUD</name>
<organism evidence="1 2">
    <name type="scientific">Mycobacterium phage Kratio</name>
    <dbReference type="NCBI Taxonomy" id="1606763"/>
    <lineage>
        <taxon>Viruses</taxon>
        <taxon>Duplodnaviria</taxon>
        <taxon>Heunggongvirae</taxon>
        <taxon>Uroviricota</taxon>
        <taxon>Caudoviricetes</taxon>
        <taxon>Weiservirinae</taxon>
        <taxon>Kratiovirus</taxon>
        <taxon>Kratiovirus kratio</taxon>
    </lineage>
</organism>
<proteinExistence type="predicted"/>
<dbReference type="Proteomes" id="UP000032126">
    <property type="component" value="Segment"/>
</dbReference>
<keyword evidence="2" id="KW-1185">Reference proteome</keyword>